<dbReference type="PANTHER" id="PTHR44196">
    <property type="entry name" value="DEHYDROGENASE/REDUCTASE SDR FAMILY MEMBER 7B"/>
    <property type="match status" value="1"/>
</dbReference>
<dbReference type="PROSITE" id="PS00061">
    <property type="entry name" value="ADH_SHORT"/>
    <property type="match status" value="1"/>
</dbReference>
<keyword evidence="6" id="KW-1185">Reference proteome</keyword>
<evidence type="ECO:0000313" key="6">
    <source>
        <dbReference type="Proteomes" id="UP001595965"/>
    </source>
</evidence>
<feature type="compositionally biased region" description="Basic and acidic residues" evidence="4">
    <location>
        <begin position="1"/>
        <end position="20"/>
    </location>
</feature>
<accession>A0ABV8Y245</accession>
<dbReference type="SUPFAM" id="SSF51735">
    <property type="entry name" value="NAD(P)-binding Rossmann-fold domains"/>
    <property type="match status" value="1"/>
</dbReference>
<name>A0ABV8Y245_9MICC</name>
<proteinExistence type="inferred from homology"/>
<dbReference type="InterPro" id="IPR002347">
    <property type="entry name" value="SDR_fam"/>
</dbReference>
<protein>
    <submittedName>
        <fullName evidence="5">SDR family NAD(P)-dependent oxidoreductase</fullName>
    </submittedName>
</protein>
<dbReference type="Pfam" id="PF00106">
    <property type="entry name" value="adh_short"/>
    <property type="match status" value="1"/>
</dbReference>
<comment type="caution">
    <text evidence="5">The sequence shown here is derived from an EMBL/GenBank/DDBJ whole genome shotgun (WGS) entry which is preliminary data.</text>
</comment>
<dbReference type="PANTHER" id="PTHR44196:SF1">
    <property type="entry name" value="DEHYDROGENASE_REDUCTASE SDR FAMILY MEMBER 7B"/>
    <property type="match status" value="1"/>
</dbReference>
<dbReference type="PRINTS" id="PR00081">
    <property type="entry name" value="GDHRDH"/>
</dbReference>
<reference evidence="6" key="1">
    <citation type="journal article" date="2019" name="Int. J. Syst. Evol. Microbiol.">
        <title>The Global Catalogue of Microorganisms (GCM) 10K type strain sequencing project: providing services to taxonomists for standard genome sequencing and annotation.</title>
        <authorList>
            <consortium name="The Broad Institute Genomics Platform"/>
            <consortium name="The Broad Institute Genome Sequencing Center for Infectious Disease"/>
            <person name="Wu L."/>
            <person name="Ma J."/>
        </authorList>
    </citation>
    <scope>NUCLEOTIDE SEQUENCE [LARGE SCALE GENOMIC DNA]</scope>
    <source>
        <strain evidence="6">CGMCC 1.12125</strain>
    </source>
</reference>
<evidence type="ECO:0000256" key="2">
    <source>
        <dbReference type="ARBA" id="ARBA00023002"/>
    </source>
</evidence>
<evidence type="ECO:0000256" key="4">
    <source>
        <dbReference type="SAM" id="MobiDB-lite"/>
    </source>
</evidence>
<dbReference type="PRINTS" id="PR00080">
    <property type="entry name" value="SDRFAMILY"/>
</dbReference>
<dbReference type="RefSeq" id="WP_344231115.1">
    <property type="nucleotide sequence ID" value="NZ_BAAALH010000003.1"/>
</dbReference>
<sequence length="347" mass="36962">MPANPRHPDTAAHDGRKHDAAPTISVGITSPGGATGAVVVITGASSGIGRAAAHAFARDGARLVLAARSEDSLQEVGAECAARGAATITVPTDVSDAVQVTALMRSAREAFGRVDVCVAAASVYSYGTFQDTPPEVFQRIIEVNLLGVIHTARAVLAHFRDQGRGTLIVIGSVYSRLTSPYVSPYVTSKYGLLGFTEVLRQELREADDIHVCAVLPATIDTPIYQHAANYTGKRVHPLPPVVSAHRVARAIVRVAHRPRPVTVIGRTQRMLIPVHDFSPRLYDRCITPVMNVLALRHGTVPASNGTVFAPRPATNQITGNWRSTPIRALGAIGAILVGWSCARRGRH</sequence>
<dbReference type="Proteomes" id="UP001595965">
    <property type="component" value="Unassembled WGS sequence"/>
</dbReference>
<dbReference type="Gene3D" id="3.40.50.720">
    <property type="entry name" value="NAD(P)-binding Rossmann-like Domain"/>
    <property type="match status" value="1"/>
</dbReference>
<dbReference type="InterPro" id="IPR036291">
    <property type="entry name" value="NAD(P)-bd_dom_sf"/>
</dbReference>
<comment type="similarity">
    <text evidence="1 3">Belongs to the short-chain dehydrogenases/reductases (SDR) family.</text>
</comment>
<keyword evidence="2" id="KW-0560">Oxidoreductase</keyword>
<evidence type="ECO:0000256" key="3">
    <source>
        <dbReference type="RuleBase" id="RU000363"/>
    </source>
</evidence>
<evidence type="ECO:0000313" key="5">
    <source>
        <dbReference type="EMBL" id="MFC4430983.1"/>
    </source>
</evidence>
<feature type="region of interest" description="Disordered" evidence="4">
    <location>
        <begin position="1"/>
        <end position="27"/>
    </location>
</feature>
<gene>
    <name evidence="5" type="ORF">ACFO0K_15035</name>
</gene>
<organism evidence="5 6">
    <name type="scientific">Citricoccus alkalitolerans</name>
    <dbReference type="NCBI Taxonomy" id="246603"/>
    <lineage>
        <taxon>Bacteria</taxon>
        <taxon>Bacillati</taxon>
        <taxon>Actinomycetota</taxon>
        <taxon>Actinomycetes</taxon>
        <taxon>Micrococcales</taxon>
        <taxon>Micrococcaceae</taxon>
        <taxon>Citricoccus</taxon>
    </lineage>
</organism>
<dbReference type="EMBL" id="JBHSEN010000003">
    <property type="protein sequence ID" value="MFC4430983.1"/>
    <property type="molecule type" value="Genomic_DNA"/>
</dbReference>
<dbReference type="InterPro" id="IPR020904">
    <property type="entry name" value="Sc_DH/Rdtase_CS"/>
</dbReference>
<evidence type="ECO:0000256" key="1">
    <source>
        <dbReference type="ARBA" id="ARBA00006484"/>
    </source>
</evidence>